<evidence type="ECO:0000313" key="1">
    <source>
        <dbReference type="EMBL" id="CRI35032.1"/>
    </source>
</evidence>
<evidence type="ECO:0000313" key="2">
    <source>
        <dbReference type="Proteomes" id="UP000046090"/>
    </source>
</evidence>
<gene>
    <name evidence="1" type="ORF">HHE01_00300</name>
</gene>
<dbReference type="Proteomes" id="UP000046090">
    <property type="component" value="Unassembled WGS sequence"/>
</dbReference>
<sequence>MCNLILDFRNFGYNNPCGQARLKRAPKVVNIAEWVRKPLKPQGLSVTSYGFLLSREYPTTFPAPQTKLKALRYAKYPKVSPYGIQWPYYSKVCNLILDFRNFGYNNPRGQARLKRAPKVVNIMVVLGPSRPRELQGISCWYSFLRSYPLAPLPSQHRLNHAIHQSTKKYQHCIQWPYYSRVCNLILDFRNFGYNNPCDGSALAGRPPERVSVMVGLTRPLQSQGLQKIACWYSFLRSYPLILFPLKRFICVIRQNSQKKYQHCIQWPYYSKVCNLILDFRNFGYNNPCAGHQECPSFSVSAMALLAPLATQGLLIASCRHSFPGSTPLIPLPLKHSLSHVIRQNVVKKKYQHCIQWPYYSRVCNLILDLKKFGYNSSCGKHAHLNERRWAFMVSMQPSQPQELLTSAFRSFISGLFGSIAPETTYNKTATVDKTATVLPSQRQPKHEGGAIEY</sequence>
<dbReference type="EMBL" id="CDMK01000003">
    <property type="protein sequence ID" value="CRI35032.1"/>
    <property type="molecule type" value="Genomic_DNA"/>
</dbReference>
<proteinExistence type="predicted"/>
<organism evidence="1 2">
    <name type="scientific">Helicobacter heilmannii</name>
    <dbReference type="NCBI Taxonomy" id="35817"/>
    <lineage>
        <taxon>Bacteria</taxon>
        <taxon>Pseudomonadati</taxon>
        <taxon>Campylobacterota</taxon>
        <taxon>Epsilonproteobacteria</taxon>
        <taxon>Campylobacterales</taxon>
        <taxon>Helicobacteraceae</taxon>
        <taxon>Helicobacter</taxon>
    </lineage>
</organism>
<protein>
    <submittedName>
        <fullName evidence="1">Uncharacterized protein</fullName>
    </submittedName>
</protein>
<reference evidence="2" key="1">
    <citation type="submission" date="2014-12" db="EMBL/GenBank/DDBJ databases">
        <authorList>
            <person name="Smet A."/>
        </authorList>
    </citation>
    <scope>NUCLEOTIDE SEQUENCE [LARGE SCALE GENOMIC DNA]</scope>
</reference>
<dbReference type="AlphaFoldDB" id="A0A0K2YA21"/>
<name>A0A0K2YA21_HELHE</name>
<accession>A0A0K2YA21</accession>
<keyword evidence="2" id="KW-1185">Reference proteome</keyword>